<dbReference type="PANTHER" id="PTHR30250:SF11">
    <property type="entry name" value="O-ANTIGEN TRANSPORTER-RELATED"/>
    <property type="match status" value="1"/>
</dbReference>
<feature type="transmembrane region" description="Helical" evidence="6">
    <location>
        <begin position="247"/>
        <end position="269"/>
    </location>
</feature>
<dbReference type="RefSeq" id="WP_160115814.1">
    <property type="nucleotide sequence ID" value="NZ_FNUY01000007.1"/>
</dbReference>
<keyword evidence="8" id="KW-1185">Reference proteome</keyword>
<dbReference type="InterPro" id="IPR050833">
    <property type="entry name" value="Poly_Biosynth_Transport"/>
</dbReference>
<comment type="subcellular location">
    <subcellularLocation>
        <location evidence="1">Cell membrane</location>
        <topology evidence="1">Multi-pass membrane protein</topology>
    </subcellularLocation>
</comment>
<feature type="transmembrane region" description="Helical" evidence="6">
    <location>
        <begin position="210"/>
        <end position="227"/>
    </location>
</feature>
<dbReference type="OrthoDB" id="8446398at2"/>
<keyword evidence="3 6" id="KW-0812">Transmembrane</keyword>
<dbReference type="PANTHER" id="PTHR30250">
    <property type="entry name" value="PST FAMILY PREDICTED COLANIC ACID TRANSPORTER"/>
    <property type="match status" value="1"/>
</dbReference>
<feature type="transmembrane region" description="Helical" evidence="6">
    <location>
        <begin position="441"/>
        <end position="464"/>
    </location>
</feature>
<evidence type="ECO:0000256" key="1">
    <source>
        <dbReference type="ARBA" id="ARBA00004651"/>
    </source>
</evidence>
<dbReference type="Pfam" id="PF01943">
    <property type="entry name" value="Polysacc_synt"/>
    <property type="match status" value="1"/>
</dbReference>
<dbReference type="Proteomes" id="UP000236743">
    <property type="component" value="Unassembled WGS sequence"/>
</dbReference>
<organism evidence="7 8">
    <name type="scientific">Bosea lathyri</name>
    <dbReference type="NCBI Taxonomy" id="1036778"/>
    <lineage>
        <taxon>Bacteria</taxon>
        <taxon>Pseudomonadati</taxon>
        <taxon>Pseudomonadota</taxon>
        <taxon>Alphaproteobacteria</taxon>
        <taxon>Hyphomicrobiales</taxon>
        <taxon>Boseaceae</taxon>
        <taxon>Bosea</taxon>
    </lineage>
</organism>
<sequence length="481" mass="51474">MPLLSGMSMAYSQLATAVFGVFLASRLGAEDYGTVSLARNFFMIAVVLSPLGLDLALQRHLARASEASRANEVAWLRLAAFTVSATVTALLFTDLARLLEAHVFQHAGFGLVLAFTMAALPLATDMAVLGGAYRGIYRPLLSVVTTYFIQPTIRIVAILILLSFISGLWAVVIGTLISFILAWALQAARAHSLFPVGAGFLGARHEAAKVMRYALVLGVSTFIFTVARSLDTISLGYWATLADVGRYAIVQMVGQLVAMIGIALGQTLASSVAAAARDGDTALMATILKNNMSLASILCAPLCVAIAIWGRDIDLLLGPTYQITGSVFIVAALTQWLMTVTHYSSVALSMTGRHMTELFNNLLALAVQLLACALLVPYLGMLGAALATLSTILILTVIRQIQIIRVVGILLVDWKLLYPLLISAVVAAPFAYFGSMVAWRAWWLTGAVAGAHVTVSFIAVFLLVATTTQKRDLLARVRRRA</sequence>
<name>A0A1H6BH90_9HYPH</name>
<accession>A0A1H6BH90</accession>
<proteinExistence type="predicted"/>
<feature type="transmembrane region" description="Helical" evidence="6">
    <location>
        <begin position="358"/>
        <end position="379"/>
    </location>
</feature>
<keyword evidence="2" id="KW-1003">Cell membrane</keyword>
<keyword evidence="4 6" id="KW-1133">Transmembrane helix</keyword>
<protein>
    <submittedName>
        <fullName evidence="7">Membrane protein involved in the export of O-antigen and teichoic acid</fullName>
    </submittedName>
</protein>
<feature type="transmembrane region" description="Helical" evidence="6">
    <location>
        <begin position="321"/>
        <end position="338"/>
    </location>
</feature>
<feature type="transmembrane region" description="Helical" evidence="6">
    <location>
        <begin position="78"/>
        <end position="99"/>
    </location>
</feature>
<evidence type="ECO:0000256" key="5">
    <source>
        <dbReference type="ARBA" id="ARBA00023136"/>
    </source>
</evidence>
<feature type="transmembrane region" description="Helical" evidence="6">
    <location>
        <begin position="385"/>
        <end position="404"/>
    </location>
</feature>
<evidence type="ECO:0000256" key="6">
    <source>
        <dbReference type="SAM" id="Phobius"/>
    </source>
</evidence>
<evidence type="ECO:0000256" key="4">
    <source>
        <dbReference type="ARBA" id="ARBA00022989"/>
    </source>
</evidence>
<dbReference type="InterPro" id="IPR002797">
    <property type="entry name" value="Polysacc_synth"/>
</dbReference>
<evidence type="ECO:0000256" key="2">
    <source>
        <dbReference type="ARBA" id="ARBA00022475"/>
    </source>
</evidence>
<feature type="transmembrane region" description="Helical" evidence="6">
    <location>
        <begin position="111"/>
        <end position="133"/>
    </location>
</feature>
<evidence type="ECO:0000256" key="3">
    <source>
        <dbReference type="ARBA" id="ARBA00022692"/>
    </source>
</evidence>
<dbReference type="GO" id="GO:0005886">
    <property type="term" value="C:plasma membrane"/>
    <property type="evidence" value="ECO:0007669"/>
    <property type="project" value="UniProtKB-SubCell"/>
</dbReference>
<reference evidence="7 8" key="1">
    <citation type="submission" date="2016-10" db="EMBL/GenBank/DDBJ databases">
        <authorList>
            <person name="de Groot N.N."/>
        </authorList>
    </citation>
    <scope>NUCLEOTIDE SEQUENCE [LARGE SCALE GENOMIC DNA]</scope>
    <source>
        <strain evidence="7 8">DSM 26656</strain>
    </source>
</reference>
<keyword evidence="5 6" id="KW-0472">Membrane</keyword>
<dbReference type="EMBL" id="FNUY01000007">
    <property type="protein sequence ID" value="SEG59962.1"/>
    <property type="molecule type" value="Genomic_DNA"/>
</dbReference>
<gene>
    <name evidence="7" type="ORF">SAMN04488115_107225</name>
</gene>
<feature type="transmembrane region" description="Helical" evidence="6">
    <location>
        <begin position="290"/>
        <end position="309"/>
    </location>
</feature>
<dbReference type="AlphaFoldDB" id="A0A1H6BH90"/>
<evidence type="ECO:0000313" key="8">
    <source>
        <dbReference type="Proteomes" id="UP000236743"/>
    </source>
</evidence>
<feature type="transmembrane region" description="Helical" evidence="6">
    <location>
        <begin position="416"/>
        <end position="435"/>
    </location>
</feature>
<evidence type="ECO:0000313" key="7">
    <source>
        <dbReference type="EMBL" id="SEG59962.1"/>
    </source>
</evidence>